<dbReference type="Pfam" id="PF07883">
    <property type="entry name" value="Cupin_2"/>
    <property type="match status" value="1"/>
</dbReference>
<name>A0A9X1KWC5_9BACT</name>
<dbReference type="InterPro" id="IPR052535">
    <property type="entry name" value="Bacilysin_H2HPP_isomerase"/>
</dbReference>
<dbReference type="InterPro" id="IPR011051">
    <property type="entry name" value="RmlC_Cupin_sf"/>
</dbReference>
<gene>
    <name evidence="2" type="ORF">LDX50_03165</name>
</gene>
<dbReference type="Gene3D" id="2.60.120.10">
    <property type="entry name" value="Jelly Rolls"/>
    <property type="match status" value="1"/>
</dbReference>
<reference evidence="2" key="1">
    <citation type="submission" date="2021-09" db="EMBL/GenBank/DDBJ databases">
        <title>Fulvivirga sp. isolated from coastal sediment.</title>
        <authorList>
            <person name="Yu H."/>
        </authorList>
    </citation>
    <scope>NUCLEOTIDE SEQUENCE</scope>
    <source>
        <strain evidence="2">1062</strain>
    </source>
</reference>
<dbReference type="PANTHER" id="PTHR40112:SF1">
    <property type="entry name" value="H2HPP ISOMERASE"/>
    <property type="match status" value="1"/>
</dbReference>
<dbReference type="EMBL" id="JAIXNE010000001">
    <property type="protein sequence ID" value="MCA6073849.1"/>
    <property type="molecule type" value="Genomic_DNA"/>
</dbReference>
<evidence type="ECO:0000313" key="2">
    <source>
        <dbReference type="EMBL" id="MCA6073849.1"/>
    </source>
</evidence>
<evidence type="ECO:0000259" key="1">
    <source>
        <dbReference type="Pfam" id="PF07883"/>
    </source>
</evidence>
<dbReference type="SUPFAM" id="SSF51182">
    <property type="entry name" value="RmlC-like cupins"/>
    <property type="match status" value="1"/>
</dbReference>
<dbReference type="InterPro" id="IPR013096">
    <property type="entry name" value="Cupin_2"/>
</dbReference>
<keyword evidence="3" id="KW-1185">Reference proteome</keyword>
<organism evidence="2 3">
    <name type="scientific">Fulvivirga sedimenti</name>
    <dbReference type="NCBI Taxonomy" id="2879465"/>
    <lineage>
        <taxon>Bacteria</taxon>
        <taxon>Pseudomonadati</taxon>
        <taxon>Bacteroidota</taxon>
        <taxon>Cytophagia</taxon>
        <taxon>Cytophagales</taxon>
        <taxon>Fulvivirgaceae</taxon>
        <taxon>Fulvivirga</taxon>
    </lineage>
</organism>
<dbReference type="InterPro" id="IPR014710">
    <property type="entry name" value="RmlC-like_jellyroll"/>
</dbReference>
<dbReference type="RefSeq" id="WP_225696959.1">
    <property type="nucleotide sequence ID" value="NZ_JAIXNE010000001.1"/>
</dbReference>
<proteinExistence type="predicted"/>
<sequence length="107" mass="12011">MKYLIDYNTLEKKQLFPGITASIAHADNFTLTRVTLEKGAHLPEHSHPHQQWTHVLSGELEMEVEGEVLQLSPGMTATIPSNVKHSGYAKTECIVIDVFNPTRDDLK</sequence>
<dbReference type="PANTHER" id="PTHR40112">
    <property type="entry name" value="H2HPP ISOMERASE"/>
    <property type="match status" value="1"/>
</dbReference>
<dbReference type="InterPro" id="IPR025499">
    <property type="entry name" value="KdgF"/>
</dbReference>
<dbReference type="AlphaFoldDB" id="A0A9X1KWC5"/>
<feature type="domain" description="Cupin type-2" evidence="1">
    <location>
        <begin position="33"/>
        <end position="99"/>
    </location>
</feature>
<accession>A0A9X1KWC5</accession>
<evidence type="ECO:0000313" key="3">
    <source>
        <dbReference type="Proteomes" id="UP001139409"/>
    </source>
</evidence>
<dbReference type="Proteomes" id="UP001139409">
    <property type="component" value="Unassembled WGS sequence"/>
</dbReference>
<dbReference type="CDD" id="cd02238">
    <property type="entry name" value="cupin_KdgF"/>
    <property type="match status" value="1"/>
</dbReference>
<comment type="caution">
    <text evidence="2">The sequence shown here is derived from an EMBL/GenBank/DDBJ whole genome shotgun (WGS) entry which is preliminary data.</text>
</comment>
<dbReference type="PIRSF" id="PIRSF029883">
    <property type="entry name" value="KdgF"/>
    <property type="match status" value="1"/>
</dbReference>
<protein>
    <submittedName>
        <fullName evidence="2">Cupin domain-containing protein</fullName>
    </submittedName>
</protein>